<sequence length="135" mass="14324">MDPEAVRRTLEPTASPEDISGSTPYDAFVISGVRLDSAEHGRVLCSFVVTPRHASSRGYLLSGVTATLADQLGSAVFFSSGVATSGVSLEISLSYVDTATVGADRKFLRGNCDLVEVAMHFVLELGMRKISLPIC</sequence>
<reference evidence="1" key="2">
    <citation type="submission" date="2025-09" db="UniProtKB">
        <authorList>
            <consortium name="EnsemblPlants"/>
        </authorList>
    </citation>
    <scope>IDENTIFICATION</scope>
</reference>
<accession>A0ACD5UBL7</accession>
<protein>
    <submittedName>
        <fullName evidence="1">Uncharacterized protein</fullName>
    </submittedName>
</protein>
<dbReference type="EnsemblPlants" id="AVESA.00010b.r2.2AG0222010.3">
    <property type="protein sequence ID" value="AVESA.00010b.r2.2AG0222010.3.CDS"/>
    <property type="gene ID" value="AVESA.00010b.r2.2AG0222010"/>
</dbReference>
<name>A0ACD5UBL7_AVESA</name>
<dbReference type="Proteomes" id="UP001732700">
    <property type="component" value="Chromosome 2A"/>
</dbReference>
<proteinExistence type="predicted"/>
<reference evidence="1" key="1">
    <citation type="submission" date="2021-05" db="EMBL/GenBank/DDBJ databases">
        <authorList>
            <person name="Scholz U."/>
            <person name="Mascher M."/>
            <person name="Fiebig A."/>
        </authorList>
    </citation>
    <scope>NUCLEOTIDE SEQUENCE [LARGE SCALE GENOMIC DNA]</scope>
</reference>
<organism evidence="1 2">
    <name type="scientific">Avena sativa</name>
    <name type="common">Oat</name>
    <dbReference type="NCBI Taxonomy" id="4498"/>
    <lineage>
        <taxon>Eukaryota</taxon>
        <taxon>Viridiplantae</taxon>
        <taxon>Streptophyta</taxon>
        <taxon>Embryophyta</taxon>
        <taxon>Tracheophyta</taxon>
        <taxon>Spermatophyta</taxon>
        <taxon>Magnoliopsida</taxon>
        <taxon>Liliopsida</taxon>
        <taxon>Poales</taxon>
        <taxon>Poaceae</taxon>
        <taxon>BOP clade</taxon>
        <taxon>Pooideae</taxon>
        <taxon>Poodae</taxon>
        <taxon>Poeae</taxon>
        <taxon>Poeae Chloroplast Group 1 (Aveneae type)</taxon>
        <taxon>Aveninae</taxon>
        <taxon>Avena</taxon>
    </lineage>
</organism>
<keyword evidence="2" id="KW-1185">Reference proteome</keyword>
<evidence type="ECO:0000313" key="1">
    <source>
        <dbReference type="EnsemblPlants" id="AVESA.00010b.r2.2AG0222010.3.CDS"/>
    </source>
</evidence>
<evidence type="ECO:0000313" key="2">
    <source>
        <dbReference type="Proteomes" id="UP001732700"/>
    </source>
</evidence>